<dbReference type="PANTHER" id="PTHR22683:SF41">
    <property type="entry name" value="DNA TRANSLOCASE FTSK"/>
    <property type="match status" value="1"/>
</dbReference>
<keyword evidence="1 3" id="KW-0547">Nucleotide-binding</keyword>
<evidence type="ECO:0000256" key="1">
    <source>
        <dbReference type="ARBA" id="ARBA00022741"/>
    </source>
</evidence>
<dbReference type="InterPro" id="IPR027417">
    <property type="entry name" value="P-loop_NTPase"/>
</dbReference>
<dbReference type="Pfam" id="PF01580">
    <property type="entry name" value="FtsK_SpoIIIE"/>
    <property type="match status" value="1"/>
</dbReference>
<dbReference type="AlphaFoldDB" id="A0A239JTW5"/>
<dbReference type="PROSITE" id="PS50901">
    <property type="entry name" value="FTSK"/>
    <property type="match status" value="1"/>
</dbReference>
<dbReference type="CDD" id="cd01127">
    <property type="entry name" value="TrwB_TraG_TraD_VirD4"/>
    <property type="match status" value="1"/>
</dbReference>
<keyword evidence="2 3" id="KW-0067">ATP-binding</keyword>
<feature type="binding site" evidence="3">
    <location>
        <begin position="363"/>
        <end position="370"/>
    </location>
    <ligand>
        <name>ATP</name>
        <dbReference type="ChEBI" id="CHEBI:30616"/>
    </ligand>
</feature>
<accession>A0A239JTW5</accession>
<dbReference type="SUPFAM" id="SSF52540">
    <property type="entry name" value="P-loop containing nucleoside triphosphate hydrolases"/>
    <property type="match status" value="1"/>
</dbReference>
<dbReference type="GO" id="GO:0003677">
    <property type="term" value="F:DNA binding"/>
    <property type="evidence" value="ECO:0007669"/>
    <property type="project" value="InterPro"/>
</dbReference>
<sequence>MASARSRLVAEVRASLAAARGQARTASAVAESRRAAALDRLRAVRDAHLACVNGLGAQRERARRAIEADFVASARRLADELAAHEPDLGVVRLGTVAAPGCPVLMPALVPLLDHGHLWFTGAASDVDSVVRLVLLRVLGAAPPGSVRLTVYDPERLGGTLSGFAPLGAASLVRFVGPGGLAGALDALVDEIQRLNALVLAAGHTSVSALAPRPAPWSVVVLLGDAATADELTPAASAQLDRVVRLGPPCGIHVVGRGLPLPSSPTVVRVSVDGRRAVSAAVAELPITLDAPPSADEIAARCRAVASAATSGPPAATFSSLLPGSYWTCVAAEELSAPVGTSLGGSSLVSIGLGDDPPHALIGGPSGSGKTNMVYAWLGALCARYSPDELALYLLDFKEGVSFARFAPSVRDESWLPHVRLVGVNINNDREFGLALLRHLGDELRRRAAAAKRFDATKLAELRAEDPGSSWPRIVAVIDEFQVLLTGRDAVTTEAVTLLEDLARRGRSQGIHLVLASQDVSGIEALWGRAGLVAQFTLRVALPKARRILAETNLAAETIPRFTAVVNADSGVPPANQVVRVPDASDRTTWRALQHALWSRRQSGSQPPRLFDGDAVPSLPPSGGPGAAVLGETIDVGARPAVFPLTRAPGRNLAVLGTRATEATAILSAAALSLSVVDRQERQAAGEQPDPAGEAGPPLFSVVCLDDGVLPAATALCAALPGGRFFDRSTVADFVASLDSSPGPSSQHVVIGFAWDARPPGIDLKPLLSRGPEQGIHVLGWWRTVARLRDDLGGPGSRTDAIGGWVALDVHGPDLSPLSPQPGGPTWYPRERRALFFDRSTDRAPQVIVPYEIPPDRLTAPPTALPSQNRGVRPTDAANADGGTR</sequence>
<reference evidence="6 7" key="1">
    <citation type="submission" date="2017-06" db="EMBL/GenBank/DDBJ databases">
        <authorList>
            <person name="Kim H.J."/>
            <person name="Triplett B.A."/>
        </authorList>
    </citation>
    <scope>NUCLEOTIDE SEQUENCE [LARGE SCALE GENOMIC DNA]</scope>
    <source>
        <strain evidence="6 7">CGMCC 4.5593</strain>
    </source>
</reference>
<gene>
    <name evidence="6" type="ORF">SAMN05421812_103125</name>
</gene>
<evidence type="ECO:0000313" key="7">
    <source>
        <dbReference type="Proteomes" id="UP000198362"/>
    </source>
</evidence>
<evidence type="ECO:0000256" key="4">
    <source>
        <dbReference type="SAM" id="MobiDB-lite"/>
    </source>
</evidence>
<dbReference type="InterPro" id="IPR050206">
    <property type="entry name" value="FtsK/SpoIIIE/SftA"/>
</dbReference>
<name>A0A239JTW5_9ACTN</name>
<evidence type="ECO:0000259" key="5">
    <source>
        <dbReference type="PROSITE" id="PS50901"/>
    </source>
</evidence>
<evidence type="ECO:0000256" key="3">
    <source>
        <dbReference type="PROSITE-ProRule" id="PRU00289"/>
    </source>
</evidence>
<protein>
    <submittedName>
        <fullName evidence="6">FtsK/SpoIIIE family protein</fullName>
    </submittedName>
</protein>
<dbReference type="RefSeq" id="WP_089246406.1">
    <property type="nucleotide sequence ID" value="NZ_FZPH01000003.1"/>
</dbReference>
<organism evidence="6 7">
    <name type="scientific">Asanoa hainanensis</name>
    <dbReference type="NCBI Taxonomy" id="560556"/>
    <lineage>
        <taxon>Bacteria</taxon>
        <taxon>Bacillati</taxon>
        <taxon>Actinomycetota</taxon>
        <taxon>Actinomycetes</taxon>
        <taxon>Micromonosporales</taxon>
        <taxon>Micromonosporaceae</taxon>
        <taxon>Asanoa</taxon>
    </lineage>
</organism>
<dbReference type="Gene3D" id="3.40.50.300">
    <property type="entry name" value="P-loop containing nucleotide triphosphate hydrolases"/>
    <property type="match status" value="2"/>
</dbReference>
<dbReference type="OrthoDB" id="9807790at2"/>
<proteinExistence type="predicted"/>
<evidence type="ECO:0000313" key="6">
    <source>
        <dbReference type="EMBL" id="SNT09301.1"/>
    </source>
</evidence>
<dbReference type="InterPro" id="IPR002543">
    <property type="entry name" value="FtsK_dom"/>
</dbReference>
<feature type="domain" description="FtsK" evidence="5">
    <location>
        <begin position="345"/>
        <end position="550"/>
    </location>
</feature>
<keyword evidence="7" id="KW-1185">Reference proteome</keyword>
<dbReference type="PANTHER" id="PTHR22683">
    <property type="entry name" value="SPORULATION PROTEIN RELATED"/>
    <property type="match status" value="1"/>
</dbReference>
<evidence type="ECO:0000256" key="2">
    <source>
        <dbReference type="ARBA" id="ARBA00022840"/>
    </source>
</evidence>
<dbReference type="EMBL" id="FZPH01000003">
    <property type="protein sequence ID" value="SNT09301.1"/>
    <property type="molecule type" value="Genomic_DNA"/>
</dbReference>
<dbReference type="GO" id="GO:0005524">
    <property type="term" value="F:ATP binding"/>
    <property type="evidence" value="ECO:0007669"/>
    <property type="project" value="UniProtKB-UniRule"/>
</dbReference>
<dbReference type="Proteomes" id="UP000198362">
    <property type="component" value="Unassembled WGS sequence"/>
</dbReference>
<feature type="region of interest" description="Disordered" evidence="4">
    <location>
        <begin position="850"/>
        <end position="884"/>
    </location>
</feature>